<sequence length="38" mass="4645">MFFMCFYVKNSFLLSFMYYHVKDKSPNKIKIAFIRKSA</sequence>
<keyword evidence="2" id="KW-1185">Reference proteome</keyword>
<evidence type="ECO:0000313" key="1">
    <source>
        <dbReference type="EMBL" id="SFE77076.1"/>
    </source>
</evidence>
<protein>
    <submittedName>
        <fullName evidence="1">Uncharacterized protein</fullName>
    </submittedName>
</protein>
<reference evidence="1 2" key="1">
    <citation type="submission" date="2016-10" db="EMBL/GenBank/DDBJ databases">
        <authorList>
            <person name="de Groot N.N."/>
        </authorList>
    </citation>
    <scope>NUCLEOTIDE SEQUENCE [LARGE SCALE GENOMIC DNA]</scope>
    <source>
        <strain>GEY</strain>
        <strain evidence="2">DSM 9560</strain>
    </source>
</reference>
<dbReference type="EMBL" id="FONY01000006">
    <property type="protein sequence ID" value="SFE77076.1"/>
    <property type="molecule type" value="Genomic_DNA"/>
</dbReference>
<dbReference type="Proteomes" id="UP000199513">
    <property type="component" value="Unassembled WGS sequence"/>
</dbReference>
<proteinExistence type="predicted"/>
<dbReference type="STRING" id="1003.SAMN04488541_1006123"/>
<evidence type="ECO:0000313" key="2">
    <source>
        <dbReference type="Proteomes" id="UP000199513"/>
    </source>
</evidence>
<gene>
    <name evidence="1" type="ORF">SAMN04488541_1006123</name>
</gene>
<name>A0A1I2D973_9BACT</name>
<dbReference type="AlphaFoldDB" id="A0A1I2D973"/>
<accession>A0A1I2D973</accession>
<organism evidence="1 2">
    <name type="scientific">Thermoflexibacter ruber</name>
    <dbReference type="NCBI Taxonomy" id="1003"/>
    <lineage>
        <taxon>Bacteria</taxon>
        <taxon>Pseudomonadati</taxon>
        <taxon>Bacteroidota</taxon>
        <taxon>Cytophagia</taxon>
        <taxon>Cytophagales</taxon>
        <taxon>Thermoflexibacteraceae</taxon>
        <taxon>Thermoflexibacter</taxon>
    </lineage>
</organism>